<feature type="compositionally biased region" description="Polar residues" evidence="1">
    <location>
        <begin position="102"/>
        <end position="111"/>
    </location>
</feature>
<evidence type="ECO:0008006" key="4">
    <source>
        <dbReference type="Google" id="ProtNLM"/>
    </source>
</evidence>
<reference evidence="2" key="1">
    <citation type="submission" date="2021-01" db="EMBL/GenBank/DDBJ databases">
        <title>A chromosome-scale assembly of European eel, Anguilla anguilla.</title>
        <authorList>
            <person name="Henkel C."/>
            <person name="Jong-Raadsen S.A."/>
            <person name="Dufour S."/>
            <person name="Weltzien F.-A."/>
            <person name="Palstra A.P."/>
            <person name="Pelster B."/>
            <person name="Spaink H.P."/>
            <person name="Van Den Thillart G.E."/>
            <person name="Jansen H."/>
            <person name="Zahm M."/>
            <person name="Klopp C."/>
            <person name="Cedric C."/>
            <person name="Louis A."/>
            <person name="Berthelot C."/>
            <person name="Parey E."/>
            <person name="Roest Crollius H."/>
            <person name="Montfort J."/>
            <person name="Robinson-Rechavi M."/>
            <person name="Bucao C."/>
            <person name="Bouchez O."/>
            <person name="Gislard M."/>
            <person name="Lluch J."/>
            <person name="Milhes M."/>
            <person name="Lampietro C."/>
            <person name="Lopez Roques C."/>
            <person name="Donnadieu C."/>
            <person name="Braasch I."/>
            <person name="Desvignes T."/>
            <person name="Postlethwait J."/>
            <person name="Bobe J."/>
            <person name="Guiguen Y."/>
            <person name="Dirks R."/>
        </authorList>
    </citation>
    <scope>NUCLEOTIDE SEQUENCE</scope>
    <source>
        <strain evidence="2">Tag_6206</strain>
        <tissue evidence="2">Liver</tissue>
    </source>
</reference>
<feature type="compositionally biased region" description="Basic residues" evidence="1">
    <location>
        <begin position="144"/>
        <end position="159"/>
    </location>
</feature>
<feature type="compositionally biased region" description="Low complexity" evidence="1">
    <location>
        <begin position="477"/>
        <end position="495"/>
    </location>
</feature>
<dbReference type="AlphaFoldDB" id="A0A9D3M014"/>
<dbReference type="Proteomes" id="UP001044222">
    <property type="component" value="Chromosome 12"/>
</dbReference>
<evidence type="ECO:0000256" key="1">
    <source>
        <dbReference type="SAM" id="MobiDB-lite"/>
    </source>
</evidence>
<evidence type="ECO:0000313" key="2">
    <source>
        <dbReference type="EMBL" id="KAG5838113.1"/>
    </source>
</evidence>
<gene>
    <name evidence="2" type="ORF">ANANG_G00220350</name>
</gene>
<feature type="compositionally biased region" description="Basic and acidic residues" evidence="1">
    <location>
        <begin position="124"/>
        <end position="143"/>
    </location>
</feature>
<dbReference type="PANTHER" id="PTHR15016">
    <property type="entry name" value="BREAST CARCINOMA-AMPLIFIED SEQUENCE 1"/>
    <property type="match status" value="1"/>
</dbReference>
<name>A0A9D3M014_ANGAN</name>
<accession>A0A9D3M014</accession>
<protein>
    <recommendedName>
        <fullName evidence="4">Breast carcinoma amplified sequence 1</fullName>
    </recommendedName>
</protein>
<feature type="compositionally biased region" description="Basic and acidic residues" evidence="1">
    <location>
        <begin position="382"/>
        <end position="394"/>
    </location>
</feature>
<feature type="region of interest" description="Disordered" evidence="1">
    <location>
        <begin position="464"/>
        <end position="571"/>
    </location>
</feature>
<feature type="compositionally biased region" description="Basic and acidic residues" evidence="1">
    <location>
        <begin position="496"/>
        <end position="509"/>
    </location>
</feature>
<proteinExistence type="predicted"/>
<evidence type="ECO:0000313" key="3">
    <source>
        <dbReference type="Proteomes" id="UP001044222"/>
    </source>
</evidence>
<feature type="region of interest" description="Disordered" evidence="1">
    <location>
        <begin position="1"/>
        <end position="435"/>
    </location>
</feature>
<comment type="caution">
    <text evidence="2">The sequence shown here is derived from an EMBL/GenBank/DDBJ whole genome shotgun (WGS) entry which is preliminary data.</text>
</comment>
<feature type="compositionally biased region" description="Low complexity" evidence="1">
    <location>
        <begin position="307"/>
        <end position="321"/>
    </location>
</feature>
<organism evidence="2 3">
    <name type="scientific">Anguilla anguilla</name>
    <name type="common">European freshwater eel</name>
    <name type="synonym">Muraena anguilla</name>
    <dbReference type="NCBI Taxonomy" id="7936"/>
    <lineage>
        <taxon>Eukaryota</taxon>
        <taxon>Metazoa</taxon>
        <taxon>Chordata</taxon>
        <taxon>Craniata</taxon>
        <taxon>Vertebrata</taxon>
        <taxon>Euteleostomi</taxon>
        <taxon>Actinopterygii</taxon>
        <taxon>Neopterygii</taxon>
        <taxon>Teleostei</taxon>
        <taxon>Anguilliformes</taxon>
        <taxon>Anguillidae</taxon>
        <taxon>Anguilla</taxon>
    </lineage>
</organism>
<dbReference type="InterPro" id="IPR026115">
    <property type="entry name" value="NABC1"/>
</dbReference>
<feature type="compositionally biased region" description="Basic and acidic residues" evidence="1">
    <location>
        <begin position="234"/>
        <end position="247"/>
    </location>
</feature>
<feature type="compositionally biased region" description="Basic and acidic residues" evidence="1">
    <location>
        <begin position="273"/>
        <end position="285"/>
    </location>
</feature>
<dbReference type="EMBL" id="JAFIRN010000012">
    <property type="protein sequence ID" value="KAG5838113.1"/>
    <property type="molecule type" value="Genomic_DNA"/>
</dbReference>
<keyword evidence="3" id="KW-1185">Reference proteome</keyword>
<sequence length="571" mass="59682">MGNQVSDQMEVQPANAKLENGAANGHVSIPSTDEGENVACEVAVEQSSELPSPPTKEASPPSGNEVDGDKKHTKGTPAAPEPVVLLSFSKTEPPSTDAPEDPSQQSVSINASVEEEASPQGLDLKTETPTELDSSPKEEESKQKGAKRAKFLKVFKKKNKGEVEKELTLECNSPPEDQEPSVEAEVLTNGLHSEPGAVEGTTAAEKPSEGPSTNGTPAGGEALEVNGETVQQADTKEQEVPAEDKRVMNFFKTLVAPSKAPKEEGAPPAVPVEEVKVSEEPEPKAQAEASPVTEPADTSMAEPKEPAPSVKVSVPSPFSKFFKSKPSKGDKPETTTKAVLEVDASMASTASKPPTSPPPEPPKLEVKAELAVPAINSAQTEAPKDAAKEPEAASKQKPAKGSPFRKLFHSKAKSADVRVSPGPSPKAEKKSGKSNLIAFFKPTVLQSLRVSVVQACSFSILASSASATPDTKAKEGASVAAPDVTVDTAQAAAVKAEPKPAAEAEKKPEATPADGKPVSQASQSGEDGTSGPSKKMEKRNSVHTFFKILAQKRQSDTGVQTDPVTIVYPTK</sequence>
<dbReference type="PANTHER" id="PTHR15016:SF6">
    <property type="entry name" value="BREAST CARCINOMA-AMPLIFIED SEQUENCE 1"/>
    <property type="match status" value="1"/>
</dbReference>
<dbReference type="GO" id="GO:0042552">
    <property type="term" value="P:myelination"/>
    <property type="evidence" value="ECO:0007669"/>
    <property type="project" value="TreeGrafter"/>
</dbReference>
<feature type="compositionally biased region" description="Polar residues" evidence="1">
    <location>
        <begin position="519"/>
        <end position="532"/>
    </location>
</feature>